<sequence>MKKYLIILLCIFLGGSCQRDDICPDATQTTPNLVISFRDIENPALNKAVTNFNVREESKPDFYFDEPVTDTVAVIPLRNDQNFTNYYFTINSELSANGASNPERNRDQIQFSYATDEIYVSRACNYKTEFYQLEANLISNDPNADWIENIIVEETDIVNENVVHVYIYH</sequence>
<name>A0ABU1K412_9FLAO</name>
<dbReference type="PROSITE" id="PS51257">
    <property type="entry name" value="PROKAR_LIPOPROTEIN"/>
    <property type="match status" value="1"/>
</dbReference>
<comment type="caution">
    <text evidence="2">The sequence shown here is derived from an EMBL/GenBank/DDBJ whole genome shotgun (WGS) entry which is preliminary data.</text>
</comment>
<protein>
    <recommendedName>
        <fullName evidence="4">SbsA Ig-like domain-containing protein</fullName>
    </recommendedName>
</protein>
<feature type="signal peptide" evidence="1">
    <location>
        <begin position="1"/>
        <end position="19"/>
    </location>
</feature>
<evidence type="ECO:0000256" key="1">
    <source>
        <dbReference type="SAM" id="SignalP"/>
    </source>
</evidence>
<keyword evidence="3" id="KW-1185">Reference proteome</keyword>
<proteinExistence type="predicted"/>
<dbReference type="Proteomes" id="UP001257659">
    <property type="component" value="Unassembled WGS sequence"/>
</dbReference>
<reference evidence="2 3" key="1">
    <citation type="submission" date="2023-07" db="EMBL/GenBank/DDBJ databases">
        <title>Genomic Encyclopedia of Type Strains, Phase IV (KMG-IV): sequencing the most valuable type-strain genomes for metagenomic binning, comparative biology and taxonomic classification.</title>
        <authorList>
            <person name="Goeker M."/>
        </authorList>
    </citation>
    <scope>NUCLEOTIDE SEQUENCE [LARGE SCALE GENOMIC DNA]</scope>
    <source>
        <strain evidence="2 3">DSM 102814</strain>
    </source>
</reference>
<evidence type="ECO:0000313" key="2">
    <source>
        <dbReference type="EMBL" id="MDR6300360.1"/>
    </source>
</evidence>
<organism evidence="2 3">
    <name type="scientific">Mesonia maritima</name>
    <dbReference type="NCBI Taxonomy" id="1793873"/>
    <lineage>
        <taxon>Bacteria</taxon>
        <taxon>Pseudomonadati</taxon>
        <taxon>Bacteroidota</taxon>
        <taxon>Flavobacteriia</taxon>
        <taxon>Flavobacteriales</taxon>
        <taxon>Flavobacteriaceae</taxon>
        <taxon>Mesonia</taxon>
    </lineage>
</organism>
<accession>A0ABU1K412</accession>
<dbReference type="RefSeq" id="WP_309727271.1">
    <property type="nucleotide sequence ID" value="NZ_JAVDQA010000002.1"/>
</dbReference>
<evidence type="ECO:0000313" key="3">
    <source>
        <dbReference type="Proteomes" id="UP001257659"/>
    </source>
</evidence>
<evidence type="ECO:0008006" key="4">
    <source>
        <dbReference type="Google" id="ProtNLM"/>
    </source>
</evidence>
<gene>
    <name evidence="2" type="ORF">GGR31_000991</name>
</gene>
<dbReference type="EMBL" id="JAVDQA010000002">
    <property type="protein sequence ID" value="MDR6300360.1"/>
    <property type="molecule type" value="Genomic_DNA"/>
</dbReference>
<feature type="chain" id="PRO_5046824871" description="SbsA Ig-like domain-containing protein" evidence="1">
    <location>
        <begin position="20"/>
        <end position="169"/>
    </location>
</feature>
<dbReference type="Pfam" id="PF20050">
    <property type="entry name" value="DUF6452"/>
    <property type="match status" value="1"/>
</dbReference>
<keyword evidence="1" id="KW-0732">Signal</keyword>
<dbReference type="InterPro" id="IPR045607">
    <property type="entry name" value="DUF6452"/>
</dbReference>